<dbReference type="EC" id="4.6.1.19" evidence="4"/>
<dbReference type="Pfam" id="PF00445">
    <property type="entry name" value="Ribonuclease_T2"/>
    <property type="match status" value="1"/>
</dbReference>
<dbReference type="InterPro" id="IPR001568">
    <property type="entry name" value="RNase_T2-like"/>
</dbReference>
<organism evidence="4 5">
    <name type="scientific">Pararhizobium capsulatum DSM 1112</name>
    <dbReference type="NCBI Taxonomy" id="1121113"/>
    <lineage>
        <taxon>Bacteria</taxon>
        <taxon>Pseudomonadati</taxon>
        <taxon>Pseudomonadota</taxon>
        <taxon>Alphaproteobacteria</taxon>
        <taxon>Hyphomicrobiales</taxon>
        <taxon>Rhizobiaceae</taxon>
        <taxon>Rhizobium/Agrobacterium group</taxon>
        <taxon>Pararhizobium</taxon>
    </lineage>
</organism>
<dbReference type="InterPro" id="IPR018188">
    <property type="entry name" value="RNase_T2_His_AS_1"/>
</dbReference>
<evidence type="ECO:0000313" key="5">
    <source>
        <dbReference type="Proteomes" id="UP001230207"/>
    </source>
</evidence>
<gene>
    <name evidence="4" type="ORF">QO002_001942</name>
</gene>
<dbReference type="GO" id="GO:0033897">
    <property type="term" value="F:ribonuclease T2 activity"/>
    <property type="evidence" value="ECO:0007669"/>
    <property type="project" value="UniProtKB-EC"/>
</dbReference>
<name>A0ABU0BNH5_9HYPH</name>
<dbReference type="InterPro" id="IPR039378">
    <property type="entry name" value="RNase_T2_prok"/>
</dbReference>
<dbReference type="RefSeq" id="WP_307228989.1">
    <property type="nucleotide sequence ID" value="NZ_JAUSVF010000001.1"/>
</dbReference>
<keyword evidence="5" id="KW-1185">Reference proteome</keyword>
<dbReference type="PROSITE" id="PS00530">
    <property type="entry name" value="RNASE_T2_1"/>
    <property type="match status" value="1"/>
</dbReference>
<dbReference type="PROSITE" id="PS51257">
    <property type="entry name" value="PROKAR_LIPOPROTEIN"/>
    <property type="match status" value="1"/>
</dbReference>
<dbReference type="PANTHER" id="PTHR11240:SF22">
    <property type="entry name" value="RIBONUCLEASE T2"/>
    <property type="match status" value="1"/>
</dbReference>
<dbReference type="CDD" id="cd01062">
    <property type="entry name" value="RNase_T2_prok"/>
    <property type="match status" value="1"/>
</dbReference>
<evidence type="ECO:0000256" key="2">
    <source>
        <dbReference type="RuleBase" id="RU004328"/>
    </source>
</evidence>
<evidence type="ECO:0000256" key="1">
    <source>
        <dbReference type="ARBA" id="ARBA00007469"/>
    </source>
</evidence>
<feature type="compositionally biased region" description="Polar residues" evidence="3">
    <location>
        <begin position="30"/>
        <end position="46"/>
    </location>
</feature>
<comment type="caution">
    <text evidence="4">The sequence shown here is derived from an EMBL/GenBank/DDBJ whole genome shotgun (WGS) entry which is preliminary data.</text>
</comment>
<dbReference type="InterPro" id="IPR036430">
    <property type="entry name" value="RNase_T2-like_sf"/>
</dbReference>
<dbReference type="PANTHER" id="PTHR11240">
    <property type="entry name" value="RIBONUCLEASE T2"/>
    <property type="match status" value="1"/>
</dbReference>
<evidence type="ECO:0000256" key="3">
    <source>
        <dbReference type="SAM" id="MobiDB-lite"/>
    </source>
</evidence>
<reference evidence="4 5" key="1">
    <citation type="submission" date="2023-07" db="EMBL/GenBank/DDBJ databases">
        <title>Genomic Encyclopedia of Type Strains, Phase IV (KMG-IV): sequencing the most valuable type-strain genomes for metagenomic binning, comparative biology and taxonomic classification.</title>
        <authorList>
            <person name="Goeker M."/>
        </authorList>
    </citation>
    <scope>NUCLEOTIDE SEQUENCE [LARGE SCALE GENOMIC DNA]</scope>
    <source>
        <strain evidence="4 5">DSM 1112</strain>
    </source>
</reference>
<dbReference type="EMBL" id="JAUSVF010000001">
    <property type="protein sequence ID" value="MDQ0319804.1"/>
    <property type="molecule type" value="Genomic_DNA"/>
</dbReference>
<feature type="region of interest" description="Disordered" evidence="3">
    <location>
        <begin position="24"/>
        <end position="47"/>
    </location>
</feature>
<protein>
    <submittedName>
        <fullName evidence="4">Ribonuclease T2</fullName>
        <ecNumber evidence="4">4.6.1.19</ecNumber>
    </submittedName>
</protein>
<keyword evidence="4" id="KW-0456">Lyase</keyword>
<proteinExistence type="inferred from homology"/>
<dbReference type="Proteomes" id="UP001230207">
    <property type="component" value="Unassembled WGS sequence"/>
</dbReference>
<dbReference type="Gene3D" id="3.90.730.10">
    <property type="entry name" value="Ribonuclease T2-like"/>
    <property type="match status" value="1"/>
</dbReference>
<dbReference type="SUPFAM" id="SSF55895">
    <property type="entry name" value="Ribonuclease Rh-like"/>
    <property type="match status" value="1"/>
</dbReference>
<comment type="similarity">
    <text evidence="1 2">Belongs to the RNase T2 family.</text>
</comment>
<evidence type="ECO:0000313" key="4">
    <source>
        <dbReference type="EMBL" id="MDQ0319804.1"/>
    </source>
</evidence>
<accession>A0ABU0BNH5</accession>
<sequence length="246" mass="26178">MRSPAKTLAAAVMALALTGCGESGEDGAKNGQTAKVPTPIASTSTAKKPEKTTAAVPVGTGFDFYVLSLSWSPSWCGENDPQGKTRQCDTARSHGLIVHGLWPQNDSGYEFCRSRDSDRVPETLGRQFLDIIPSMGLIGHEWRKHGTCSGLSQRDYFAVMRAAWNKLKLPPALKSGATASRSSPTEIEASLVSANPGMTAGGVAVTCQSGQLEEIRICLDHNLGFRSCPEIDRGGCRARSLTLPAL</sequence>